<keyword evidence="2" id="KW-1133">Transmembrane helix</keyword>
<dbReference type="NCBIfam" id="TIGR01167">
    <property type="entry name" value="LPXTG_anchor"/>
    <property type="match status" value="1"/>
</dbReference>
<evidence type="ECO:0000313" key="4">
    <source>
        <dbReference type="Proteomes" id="UP001382904"/>
    </source>
</evidence>
<keyword evidence="2" id="KW-0812">Transmembrane</keyword>
<evidence type="ECO:0000256" key="1">
    <source>
        <dbReference type="SAM" id="MobiDB-lite"/>
    </source>
</evidence>
<feature type="region of interest" description="Disordered" evidence="1">
    <location>
        <begin position="44"/>
        <end position="103"/>
    </location>
</feature>
<keyword evidence="2" id="KW-0472">Membrane</keyword>
<gene>
    <name evidence="3" type="ORF">WKI68_21455</name>
</gene>
<keyword evidence="4" id="KW-1185">Reference proteome</keyword>
<organism evidence="3 4">
    <name type="scientific">Streptomyces caledonius</name>
    <dbReference type="NCBI Taxonomy" id="3134107"/>
    <lineage>
        <taxon>Bacteria</taxon>
        <taxon>Bacillati</taxon>
        <taxon>Actinomycetota</taxon>
        <taxon>Actinomycetes</taxon>
        <taxon>Kitasatosporales</taxon>
        <taxon>Streptomycetaceae</taxon>
        <taxon>Streptomyces</taxon>
    </lineage>
</organism>
<comment type="caution">
    <text evidence="3">The sequence shown here is derived from an EMBL/GenBank/DDBJ whole genome shotgun (WGS) entry which is preliminary data.</text>
</comment>
<feature type="transmembrane region" description="Helical" evidence="2">
    <location>
        <begin position="109"/>
        <end position="130"/>
    </location>
</feature>
<proteinExistence type="predicted"/>
<feature type="compositionally biased region" description="Low complexity" evidence="1">
    <location>
        <begin position="50"/>
        <end position="98"/>
    </location>
</feature>
<dbReference type="Proteomes" id="UP001382904">
    <property type="component" value="Unassembled WGS sequence"/>
</dbReference>
<evidence type="ECO:0000256" key="2">
    <source>
        <dbReference type="SAM" id="Phobius"/>
    </source>
</evidence>
<accession>A0ABU8U5V1</accession>
<sequence>MRVQARLGAKTQLKKASPIKLESYVALASDNAFPFVRSEADFTLGPVKPTTPATPTAPTGTPSSTPSGTPSATPAASASASASATPVASASASTAPGGNLAKTGSDTNIGLYSGLAAALVGLGAAAWYAARRRTAR</sequence>
<reference evidence="3 4" key="1">
    <citation type="submission" date="2024-03" db="EMBL/GenBank/DDBJ databases">
        <title>Novel Streptomyces species of biotechnological and ecological value are a feature of Machair soil.</title>
        <authorList>
            <person name="Prole J.R."/>
            <person name="Goodfellow M."/>
            <person name="Allenby N."/>
            <person name="Ward A.C."/>
        </authorList>
    </citation>
    <scope>NUCLEOTIDE SEQUENCE [LARGE SCALE GENOMIC DNA]</scope>
    <source>
        <strain evidence="3 4">MS1.HAVA.3</strain>
    </source>
</reference>
<dbReference type="EMBL" id="JBBKAM010000002">
    <property type="protein sequence ID" value="MEJ8643261.1"/>
    <property type="molecule type" value="Genomic_DNA"/>
</dbReference>
<protein>
    <submittedName>
        <fullName evidence="3">LPXTG cell wall anchor domain-containing protein</fullName>
    </submittedName>
</protein>
<evidence type="ECO:0000313" key="3">
    <source>
        <dbReference type="EMBL" id="MEJ8643261.1"/>
    </source>
</evidence>
<name>A0ABU8U5V1_9ACTN</name>